<feature type="domain" description="DNA-binding protein H-NS-like C-terminal" evidence="1">
    <location>
        <begin position="57"/>
        <end position="91"/>
    </location>
</feature>
<dbReference type="Gene3D" id="4.10.430.10">
    <property type="entry name" value="Histone-like protein H-NS, C-terminal domain"/>
    <property type="match status" value="1"/>
</dbReference>
<evidence type="ECO:0000259" key="1">
    <source>
        <dbReference type="Pfam" id="PF00816"/>
    </source>
</evidence>
<dbReference type="InterPro" id="IPR037150">
    <property type="entry name" value="H-NS_C_dom_sf"/>
</dbReference>
<dbReference type="Proteomes" id="UP001516061">
    <property type="component" value="Unassembled WGS sequence"/>
</dbReference>
<gene>
    <name evidence="2" type="ORF">HNQ01_001286</name>
</gene>
<dbReference type="GO" id="GO:0003677">
    <property type="term" value="F:DNA binding"/>
    <property type="evidence" value="ECO:0007669"/>
    <property type="project" value="UniProtKB-KW"/>
</dbReference>
<dbReference type="SUPFAM" id="SSF81273">
    <property type="entry name" value="H-NS histone-like proteins"/>
    <property type="match status" value="1"/>
</dbReference>
<name>A0ABX2G0K1_9BURK</name>
<proteinExistence type="predicted"/>
<accession>A0ABX2G0K1</accession>
<dbReference type="EMBL" id="JABSNM010000004">
    <property type="protein sequence ID" value="NRT55574.1"/>
    <property type="molecule type" value="Genomic_DNA"/>
</dbReference>
<reference evidence="2 3" key="1">
    <citation type="submission" date="2020-05" db="EMBL/GenBank/DDBJ databases">
        <title>Genomic Encyclopedia of Type Strains, Phase IV (KMG-V): Genome sequencing to study the core and pangenomes of soil and plant-associated prokaryotes.</title>
        <authorList>
            <person name="Whitman W."/>
        </authorList>
    </citation>
    <scope>NUCLEOTIDE SEQUENCE [LARGE SCALE GENOMIC DNA]</scope>
    <source>
        <strain evidence="2 3">C29</strain>
    </source>
</reference>
<dbReference type="Pfam" id="PF00816">
    <property type="entry name" value="Histone_HNS"/>
    <property type="match status" value="1"/>
</dbReference>
<sequence>MKKNPDKTLETPHDDAERQVALRKIRRLMEFWRIEPHELRGRPSRPAPVAEAVLEVRYRHPVSGETWDGRGAQPQWLREALIREGYTVDELRRAVCGDPPG</sequence>
<dbReference type="RefSeq" id="WP_173804541.1">
    <property type="nucleotide sequence ID" value="NZ_JABSNM010000004.1"/>
</dbReference>
<organism evidence="2 3">
    <name type="scientific">Sphaerotilus uruguayifluvii</name>
    <dbReference type="NCBI Taxonomy" id="2735897"/>
    <lineage>
        <taxon>Bacteria</taxon>
        <taxon>Pseudomonadati</taxon>
        <taxon>Pseudomonadota</taxon>
        <taxon>Betaproteobacteria</taxon>
        <taxon>Burkholderiales</taxon>
        <taxon>Sphaerotilaceae</taxon>
        <taxon>Sphaerotilus</taxon>
    </lineage>
</organism>
<comment type="caution">
    <text evidence="2">The sequence shown here is derived from an EMBL/GenBank/DDBJ whole genome shotgun (WGS) entry which is preliminary data.</text>
</comment>
<evidence type="ECO:0000313" key="2">
    <source>
        <dbReference type="EMBL" id="NRT55574.1"/>
    </source>
</evidence>
<evidence type="ECO:0000313" key="3">
    <source>
        <dbReference type="Proteomes" id="UP001516061"/>
    </source>
</evidence>
<keyword evidence="3" id="KW-1185">Reference proteome</keyword>
<protein>
    <submittedName>
        <fullName evidence="2">DNA-binding protein H-NS</fullName>
    </submittedName>
</protein>
<keyword evidence="2" id="KW-0238">DNA-binding</keyword>
<dbReference type="InterPro" id="IPR027444">
    <property type="entry name" value="H-NS_C_dom"/>
</dbReference>